<comment type="similarity">
    <text evidence="2">Belongs to the plant self-incompatibility (S1) protein family.</text>
</comment>
<evidence type="ECO:0000256" key="1">
    <source>
        <dbReference type="ARBA" id="ARBA00004613"/>
    </source>
</evidence>
<dbReference type="GO" id="GO:0005576">
    <property type="term" value="C:extracellular region"/>
    <property type="evidence" value="ECO:0007669"/>
    <property type="project" value="UniProtKB-SubCell"/>
</dbReference>
<name>A0A1U7V8B7_NICSY</name>
<proteinExistence type="inferred from homology"/>
<evidence type="ECO:0000313" key="8">
    <source>
        <dbReference type="RefSeq" id="XP_009761196.1"/>
    </source>
</evidence>
<dbReference type="PANTHER" id="PTHR31232:SF172">
    <property type="entry name" value="S-PROTEIN HOMOLOG"/>
    <property type="match status" value="1"/>
</dbReference>
<dbReference type="InterPro" id="IPR010264">
    <property type="entry name" value="Self-incomp_S1"/>
</dbReference>
<evidence type="ECO:0000256" key="4">
    <source>
        <dbReference type="ARBA" id="ARBA00022525"/>
    </source>
</evidence>
<evidence type="ECO:0000256" key="2">
    <source>
        <dbReference type="ARBA" id="ARBA00005581"/>
    </source>
</evidence>
<dbReference type="GO" id="GO:0060320">
    <property type="term" value="P:rejection of self pollen"/>
    <property type="evidence" value="ECO:0007669"/>
    <property type="project" value="UniProtKB-KW"/>
</dbReference>
<keyword evidence="7" id="KW-1185">Reference proteome</keyword>
<dbReference type="eggNOG" id="ENOG502SWZ4">
    <property type="taxonomic scope" value="Eukaryota"/>
</dbReference>
<evidence type="ECO:0000256" key="6">
    <source>
        <dbReference type="SAM" id="MobiDB-lite"/>
    </source>
</evidence>
<gene>
    <name evidence="8" type="primary">LOC104213395</name>
</gene>
<comment type="subcellular location">
    <subcellularLocation>
        <location evidence="1">Secreted</location>
    </subcellularLocation>
</comment>
<accession>A0A1U7V8B7</accession>
<evidence type="ECO:0000256" key="3">
    <source>
        <dbReference type="ARBA" id="ARBA00022471"/>
    </source>
</evidence>
<dbReference type="PANTHER" id="PTHR31232">
    <property type="match status" value="1"/>
</dbReference>
<feature type="compositionally biased region" description="Basic and acidic residues" evidence="6">
    <location>
        <begin position="136"/>
        <end position="152"/>
    </location>
</feature>
<organism evidence="7 8">
    <name type="scientific">Nicotiana sylvestris</name>
    <name type="common">Wood tobacco</name>
    <name type="synonym">South American tobacco</name>
    <dbReference type="NCBI Taxonomy" id="4096"/>
    <lineage>
        <taxon>Eukaryota</taxon>
        <taxon>Viridiplantae</taxon>
        <taxon>Streptophyta</taxon>
        <taxon>Embryophyta</taxon>
        <taxon>Tracheophyta</taxon>
        <taxon>Spermatophyta</taxon>
        <taxon>Magnoliopsida</taxon>
        <taxon>eudicotyledons</taxon>
        <taxon>Gunneridae</taxon>
        <taxon>Pentapetalae</taxon>
        <taxon>asterids</taxon>
        <taxon>lamiids</taxon>
        <taxon>Solanales</taxon>
        <taxon>Solanaceae</taxon>
        <taxon>Nicotianoideae</taxon>
        <taxon>Nicotianeae</taxon>
        <taxon>Nicotiana</taxon>
    </lineage>
</organism>
<dbReference type="Pfam" id="PF05938">
    <property type="entry name" value="Self-incomp_S1"/>
    <property type="match status" value="1"/>
</dbReference>
<protein>
    <submittedName>
        <fullName evidence="8">Uncharacterized protein LOC104213395</fullName>
    </submittedName>
</protein>
<keyword evidence="3" id="KW-0713">Self-incompatibility</keyword>
<reference evidence="7" key="1">
    <citation type="journal article" date="2013" name="Genome Biol.">
        <title>Reference genomes and transcriptomes of Nicotiana sylvestris and Nicotiana tomentosiformis.</title>
        <authorList>
            <person name="Sierro N."/>
            <person name="Battey J.N."/>
            <person name="Ouadi S."/>
            <person name="Bovet L."/>
            <person name="Goepfert S."/>
            <person name="Bakaher N."/>
            <person name="Peitsch M.C."/>
            <person name="Ivanov N.V."/>
        </authorList>
    </citation>
    <scope>NUCLEOTIDE SEQUENCE [LARGE SCALE GENOMIC DNA]</scope>
</reference>
<evidence type="ECO:0000256" key="5">
    <source>
        <dbReference type="ARBA" id="ARBA00022729"/>
    </source>
</evidence>
<dbReference type="RefSeq" id="XP_009761196.1">
    <property type="nucleotide sequence ID" value="XM_009762894.1"/>
</dbReference>
<keyword evidence="5" id="KW-0732">Signal</keyword>
<feature type="region of interest" description="Disordered" evidence="6">
    <location>
        <begin position="126"/>
        <end position="152"/>
    </location>
</feature>
<dbReference type="Proteomes" id="UP000189701">
    <property type="component" value="Unplaced"/>
</dbReference>
<sequence>MLFREIPPAHFIGTTRLHPLQVLRLSPITPELEDRAAASEDKQQKLQRFKKYDPLVFSGLALNDVLGFLEGYHRILRTMGKHGAQSFEYLLQGAMTVSEYAVHYTSLVRSCRSSIVITEAEMGRNNRSRRSGRITTEADEKKNWKGKEEQEEEKWMQKAVRMEEESQMREQEEKRQDALPKNTKALEFHYKSKEDDLGIHKLLSGQSWNFSFHENIIRSTLFYCNFGWGSKQKTFNVFDNAITCIKQAKGYQTDKFPREYDKKYVVLERAIFNLALALSAKKARLKMSIKKAPFIGLRISCFLMVTKGSEHWLASLVQKAVLVGSGTESGYEGSGVSGCRFLWRLQPVVLVWTAEDIFVCKSCQSLESTAARGWTSTVLKVTNFRCN</sequence>
<keyword evidence="4" id="KW-0964">Secreted</keyword>
<evidence type="ECO:0000313" key="7">
    <source>
        <dbReference type="Proteomes" id="UP000189701"/>
    </source>
</evidence>
<reference evidence="8" key="2">
    <citation type="submission" date="2025-08" db="UniProtKB">
        <authorList>
            <consortium name="RefSeq"/>
        </authorList>
    </citation>
    <scope>IDENTIFICATION</scope>
    <source>
        <tissue evidence="8">Leaf</tissue>
    </source>
</reference>
<dbReference type="AlphaFoldDB" id="A0A1U7V8B7"/>